<evidence type="ECO:0000313" key="2">
    <source>
        <dbReference type="EMBL" id="MFC0583048.1"/>
    </source>
</evidence>
<gene>
    <name evidence="2" type="ORF">ACFFFR_11790</name>
</gene>
<dbReference type="Pfam" id="PF00583">
    <property type="entry name" value="Acetyltransf_1"/>
    <property type="match status" value="1"/>
</dbReference>
<reference evidence="2 3" key="1">
    <citation type="submission" date="2024-09" db="EMBL/GenBank/DDBJ databases">
        <authorList>
            <person name="Sun Q."/>
            <person name="Mori K."/>
        </authorList>
    </citation>
    <scope>NUCLEOTIDE SEQUENCE [LARGE SCALE GENOMIC DNA]</scope>
    <source>
        <strain evidence="2 3">NCAIM B.02604</strain>
    </source>
</reference>
<organism evidence="2 3">
    <name type="scientific">Micrococcoides hystricis</name>
    <dbReference type="NCBI Taxonomy" id="1572761"/>
    <lineage>
        <taxon>Bacteria</taxon>
        <taxon>Bacillati</taxon>
        <taxon>Actinomycetota</taxon>
        <taxon>Actinomycetes</taxon>
        <taxon>Micrococcales</taxon>
        <taxon>Micrococcaceae</taxon>
        <taxon>Micrococcoides</taxon>
    </lineage>
</organism>
<evidence type="ECO:0000313" key="3">
    <source>
        <dbReference type="Proteomes" id="UP001589862"/>
    </source>
</evidence>
<dbReference type="RefSeq" id="WP_377460697.1">
    <property type="nucleotide sequence ID" value="NZ_JBHLUB010000032.1"/>
</dbReference>
<name>A0ABV6PD52_9MICC</name>
<evidence type="ECO:0000259" key="1">
    <source>
        <dbReference type="Pfam" id="PF00583"/>
    </source>
</evidence>
<dbReference type="Proteomes" id="UP001589862">
    <property type="component" value="Unassembled WGS sequence"/>
</dbReference>
<keyword evidence="3" id="KW-1185">Reference proteome</keyword>
<proteinExistence type="predicted"/>
<protein>
    <submittedName>
        <fullName evidence="2">GNAT family N-acetyltransferase</fullName>
    </submittedName>
</protein>
<dbReference type="InterPro" id="IPR000182">
    <property type="entry name" value="GNAT_dom"/>
</dbReference>
<accession>A0ABV6PD52</accession>
<dbReference type="SUPFAM" id="SSF55729">
    <property type="entry name" value="Acyl-CoA N-acyltransferases (Nat)"/>
    <property type="match status" value="1"/>
</dbReference>
<feature type="domain" description="N-acetyltransferase" evidence="1">
    <location>
        <begin position="128"/>
        <end position="185"/>
    </location>
</feature>
<dbReference type="InterPro" id="IPR016181">
    <property type="entry name" value="Acyl_CoA_acyltransferase"/>
</dbReference>
<dbReference type="Gene3D" id="3.40.630.30">
    <property type="match status" value="1"/>
</dbReference>
<sequence length="233" mass="25720">MVTTLTEELVRTWVRGWARSHGYDVHREGNIHAALRSDTTGDWEYILLSPDQEQLSSVAATVAENPSRTVMVISPSGQELDGFSLPEPLRIQASGEKLMVTDMAQHDVEDPLVPEGFEVDTKVMEEQQAIVTVTDAETGELAARGRVVIEDGVAVFDRIFTSDNYRRKGLGSFVMRSLAATALNYDTDTGLLISTPEGLLLYHYLGWTTLGNVSVLGTDKTVDQHLTHSDDQR</sequence>
<comment type="caution">
    <text evidence="2">The sequence shown here is derived from an EMBL/GenBank/DDBJ whole genome shotgun (WGS) entry which is preliminary data.</text>
</comment>
<dbReference type="EMBL" id="JBHLUB010000032">
    <property type="protein sequence ID" value="MFC0583048.1"/>
    <property type="molecule type" value="Genomic_DNA"/>
</dbReference>